<dbReference type="EMBL" id="CP008884">
    <property type="protein sequence ID" value="AIF47575.1"/>
    <property type="molecule type" value="Genomic_DNA"/>
</dbReference>
<dbReference type="OrthoDB" id="3776825at2"/>
<dbReference type="SUPFAM" id="SSF51197">
    <property type="entry name" value="Clavaminate synthase-like"/>
    <property type="match status" value="1"/>
</dbReference>
<keyword evidence="3" id="KW-1185">Reference proteome</keyword>
<dbReference type="RefSeq" id="WP_019464116.1">
    <property type="nucleotide sequence ID" value="NZ_ALOY01000109.1"/>
</dbReference>
<dbReference type="InterPro" id="IPR003347">
    <property type="entry name" value="JmjC_dom"/>
</dbReference>
<evidence type="ECO:0000259" key="1">
    <source>
        <dbReference type="PROSITE" id="PS51184"/>
    </source>
</evidence>
<proteinExistence type="predicted"/>
<dbReference type="PATRIC" id="fig|1217721.7.peg.2064"/>
<dbReference type="HOGENOM" id="CLU_073266_0_0_6"/>
<gene>
    <name evidence="2" type="ORF">HY57_09975</name>
</gene>
<feature type="domain" description="JmjC" evidence="1">
    <location>
        <begin position="89"/>
        <end position="251"/>
    </location>
</feature>
<dbReference type="PROSITE" id="PS51184">
    <property type="entry name" value="JMJC"/>
    <property type="match status" value="1"/>
</dbReference>
<dbReference type="Gene3D" id="2.60.120.650">
    <property type="entry name" value="Cupin"/>
    <property type="match status" value="1"/>
</dbReference>
<name>A0A075K182_9GAMM</name>
<protein>
    <recommendedName>
        <fullName evidence="1">JmjC domain-containing protein</fullName>
    </recommendedName>
</protein>
<reference evidence="2 3" key="1">
    <citation type="submission" date="2014-07" db="EMBL/GenBank/DDBJ databases">
        <title>Complete Genome Sequence of Dyella japonica Strain A8 Isolated from Malaysian Tropical Soil.</title>
        <authorList>
            <person name="Hui R.K.H."/>
            <person name="Chen J.-W."/>
            <person name="Chan K.-G."/>
            <person name="Leung F.C.C."/>
        </authorList>
    </citation>
    <scope>NUCLEOTIDE SEQUENCE [LARGE SCALE GENOMIC DNA]</scope>
    <source>
        <strain evidence="2 3">A8</strain>
    </source>
</reference>
<dbReference type="AlphaFoldDB" id="A0A075K182"/>
<sequence length="305" mass="34514">MSDKTVSVIDMDWDAFDPWRIQPFKHRLTEHPLLQTQQLVELGKRCRGTKLWYAFNSDVTAGTDFDDAASLFPTSKSAVDSLRDIGSAKAWVLLRHIQADPLYRELVDAVINPMKPMIERKDPGLYYRAGWIFSASPNTATPFHIDRSHVFLFQVRGTKTVYVWDADDRVVCSDRARDCFHFRHDLSRTLWKEEFRKRAHVFQLSPGTGVYMPLTSPHMVETSQEASTTISFTYNTDATRRHGRVHVMREMLCKLGLSPPDIGENQVFDWAAFAAASAIVVCHGPGGHPPACPSLRSKTAYAVAD</sequence>
<evidence type="ECO:0000313" key="2">
    <source>
        <dbReference type="EMBL" id="AIF47575.1"/>
    </source>
</evidence>
<accession>A0A075K182</accession>
<organism evidence="2 3">
    <name type="scientific">Dyella japonica A8</name>
    <dbReference type="NCBI Taxonomy" id="1217721"/>
    <lineage>
        <taxon>Bacteria</taxon>
        <taxon>Pseudomonadati</taxon>
        <taxon>Pseudomonadota</taxon>
        <taxon>Gammaproteobacteria</taxon>
        <taxon>Lysobacterales</taxon>
        <taxon>Rhodanobacteraceae</taxon>
        <taxon>Dyella</taxon>
    </lineage>
</organism>
<dbReference type="Proteomes" id="UP000027987">
    <property type="component" value="Chromosome"/>
</dbReference>
<dbReference type="Pfam" id="PF08007">
    <property type="entry name" value="JmjC_2"/>
    <property type="match status" value="1"/>
</dbReference>
<dbReference type="STRING" id="1217721.HY57_09975"/>
<evidence type="ECO:0000313" key="3">
    <source>
        <dbReference type="Proteomes" id="UP000027987"/>
    </source>
</evidence>
<dbReference type="KEGG" id="dja:HY57_09975"/>